<dbReference type="Pfam" id="PF09335">
    <property type="entry name" value="VTT_dom"/>
    <property type="match status" value="1"/>
</dbReference>
<keyword evidence="5 7" id="KW-0472">Membrane</keyword>
<evidence type="ECO:0000256" key="5">
    <source>
        <dbReference type="ARBA" id="ARBA00023136"/>
    </source>
</evidence>
<feature type="non-terminal residue" evidence="9">
    <location>
        <position position="1"/>
    </location>
</feature>
<protein>
    <submittedName>
        <fullName evidence="9">Transmembrane protein 41A</fullName>
    </submittedName>
</protein>
<keyword evidence="3" id="KW-0732">Signal</keyword>
<evidence type="ECO:0000313" key="10">
    <source>
        <dbReference type="Proteomes" id="UP001174909"/>
    </source>
</evidence>
<proteinExistence type="inferred from homology"/>
<feature type="transmembrane region" description="Helical" evidence="7">
    <location>
        <begin position="88"/>
        <end position="115"/>
    </location>
</feature>
<evidence type="ECO:0000256" key="1">
    <source>
        <dbReference type="ARBA" id="ARBA00004141"/>
    </source>
</evidence>
<evidence type="ECO:0000256" key="3">
    <source>
        <dbReference type="ARBA" id="ARBA00022729"/>
    </source>
</evidence>
<dbReference type="InterPro" id="IPR045014">
    <property type="entry name" value="TM41A/B"/>
</dbReference>
<feature type="domain" description="VTT" evidence="8">
    <location>
        <begin position="74"/>
        <end position="194"/>
    </location>
</feature>
<dbReference type="Proteomes" id="UP001174909">
    <property type="component" value="Unassembled WGS sequence"/>
</dbReference>
<comment type="subcellular location">
    <subcellularLocation>
        <location evidence="1">Membrane</location>
        <topology evidence="1">Multi-pass membrane protein</topology>
    </subcellularLocation>
</comment>
<dbReference type="PANTHER" id="PTHR43220:SF21">
    <property type="entry name" value="TRANSMEMBRANE PROTEIN 41A"/>
    <property type="match status" value="1"/>
</dbReference>
<sequence length="242" mass="26528">RELVGVLVTFAAATVPLYALAASLLRNGPPLSFPSDMDQLRSLASQLERLREEHYGRVLCVFSAAYLYKQTFAIPGSVFLNILGGAVFGVWVALPLVCLLSACGASLCYLLSLVFGRRLVTRYLGHRLAPLQDRLHSSKGTELLLVLLSLRLFPMSPNWLLNLSSPLLGVPLHLFFISVLFGLLPYNFLCVQSGLMLAELRGVAILDPASISLLVLGTVLLLATGLGMRYFHSRLEQTRTSR</sequence>
<keyword evidence="2 7" id="KW-0812">Transmembrane</keyword>
<reference evidence="9" key="1">
    <citation type="submission" date="2023-03" db="EMBL/GenBank/DDBJ databases">
        <authorList>
            <person name="Steffen K."/>
            <person name="Cardenas P."/>
        </authorList>
    </citation>
    <scope>NUCLEOTIDE SEQUENCE</scope>
</reference>
<comment type="caution">
    <text evidence="9">The sequence shown here is derived from an EMBL/GenBank/DDBJ whole genome shotgun (WGS) entry which is preliminary data.</text>
</comment>
<dbReference type="GO" id="GO:0016020">
    <property type="term" value="C:membrane"/>
    <property type="evidence" value="ECO:0007669"/>
    <property type="project" value="UniProtKB-SubCell"/>
</dbReference>
<evidence type="ECO:0000259" key="8">
    <source>
        <dbReference type="Pfam" id="PF09335"/>
    </source>
</evidence>
<evidence type="ECO:0000256" key="4">
    <source>
        <dbReference type="ARBA" id="ARBA00022989"/>
    </source>
</evidence>
<dbReference type="AlphaFoldDB" id="A0AA35SWM6"/>
<feature type="transmembrane region" description="Helical" evidence="7">
    <location>
        <begin position="173"/>
        <end position="198"/>
    </location>
</feature>
<gene>
    <name evidence="9" type="ORF">GBAR_LOCUS20385</name>
</gene>
<accession>A0AA35SWM6</accession>
<evidence type="ECO:0000256" key="6">
    <source>
        <dbReference type="ARBA" id="ARBA00025797"/>
    </source>
</evidence>
<evidence type="ECO:0000256" key="2">
    <source>
        <dbReference type="ARBA" id="ARBA00022692"/>
    </source>
</evidence>
<dbReference type="EMBL" id="CASHTH010002866">
    <property type="protein sequence ID" value="CAI8036391.1"/>
    <property type="molecule type" value="Genomic_DNA"/>
</dbReference>
<evidence type="ECO:0000313" key="9">
    <source>
        <dbReference type="EMBL" id="CAI8036391.1"/>
    </source>
</evidence>
<dbReference type="InterPro" id="IPR032816">
    <property type="entry name" value="VTT_dom"/>
</dbReference>
<name>A0AA35SWM6_GEOBA</name>
<comment type="similarity">
    <text evidence="6">Belongs to the TMEM41 family.</text>
</comment>
<keyword evidence="10" id="KW-1185">Reference proteome</keyword>
<evidence type="ECO:0000256" key="7">
    <source>
        <dbReference type="SAM" id="Phobius"/>
    </source>
</evidence>
<organism evidence="9 10">
    <name type="scientific">Geodia barretti</name>
    <name type="common">Barrett's horny sponge</name>
    <dbReference type="NCBI Taxonomy" id="519541"/>
    <lineage>
        <taxon>Eukaryota</taxon>
        <taxon>Metazoa</taxon>
        <taxon>Porifera</taxon>
        <taxon>Demospongiae</taxon>
        <taxon>Heteroscleromorpha</taxon>
        <taxon>Tetractinellida</taxon>
        <taxon>Astrophorina</taxon>
        <taxon>Geodiidae</taxon>
        <taxon>Geodia</taxon>
    </lineage>
</organism>
<feature type="transmembrane region" description="Helical" evidence="7">
    <location>
        <begin position="210"/>
        <end position="231"/>
    </location>
</feature>
<keyword evidence="4 7" id="KW-1133">Transmembrane helix</keyword>
<dbReference type="PANTHER" id="PTHR43220">
    <property type="match status" value="1"/>
</dbReference>